<gene>
    <name evidence="3" type="ORF">HKN21_14465</name>
</gene>
<dbReference type="Pfam" id="PF01979">
    <property type="entry name" value="Amidohydro_1"/>
    <property type="match status" value="1"/>
</dbReference>
<evidence type="ECO:0000259" key="2">
    <source>
        <dbReference type="Pfam" id="PF01979"/>
    </source>
</evidence>
<sequence length="504" mass="55842">MKRQKLFSLATVVATACLVPSLVFGATAAGDPEAWHANTPDQPGAVLVQNATIWTSGPQGKFVGDLLIRNGKVAQVGTDLSAPSGAVVIDGTGKHVTPGLIDAHSHTAIVGGVNEGTNNVTSEVRIEDVVNSETVNIYRQLAGGLTAGNLLHGSANAIGGQNCLIKMRYGEDPEDLKVEGRMQGIKFALGENPKRANWGEQDDHYPITRSGVEQLIRERFTAAKDYKERWDRWNSSKKGTAPKRDFQLEALVEILDGKRQIHCHSYRADEILMLMRIADDMGFKVDTFQHVLEGYKVADEMREHGAMGSTFSDWWAYKFEVYDAIPYNGSIMWDRGVVTTFNSDSSELARRMNLEAAKAVKYGGIPEEEALKFVTLNAAKQMRVDDIMGSLEAGKDADFVIWNGHPLSTYSICEQTWVDGRKYFDREEDLAAREALLKEREALIAKIKDKKEEGKEPTVAGADDPGYQMPEYYYDSAETSVCKCAAVSHKEEECTHIEHQKEEK</sequence>
<evidence type="ECO:0000256" key="1">
    <source>
        <dbReference type="SAM" id="SignalP"/>
    </source>
</evidence>
<evidence type="ECO:0000313" key="4">
    <source>
        <dbReference type="Proteomes" id="UP000547674"/>
    </source>
</evidence>
<reference evidence="3 4" key="1">
    <citation type="submission" date="2020-03" db="EMBL/GenBank/DDBJ databases">
        <title>Metabolic flexibility allows generalist bacteria to become dominant in a frequently disturbed ecosystem.</title>
        <authorList>
            <person name="Chen Y.-J."/>
            <person name="Leung P.M."/>
            <person name="Bay S.K."/>
            <person name="Hugenholtz P."/>
            <person name="Kessler A.J."/>
            <person name="Shelley G."/>
            <person name="Waite D.W."/>
            <person name="Cook P.L."/>
            <person name="Greening C."/>
        </authorList>
    </citation>
    <scope>NUCLEOTIDE SEQUENCE [LARGE SCALE GENOMIC DNA]</scope>
    <source>
        <strain evidence="3">SS_bin_28</strain>
    </source>
</reference>
<dbReference type="PANTHER" id="PTHR43135">
    <property type="entry name" value="ALPHA-D-RIBOSE 1-METHYLPHOSPHONATE 5-TRIPHOSPHATE DIPHOSPHATASE"/>
    <property type="match status" value="1"/>
</dbReference>
<dbReference type="PROSITE" id="PS51257">
    <property type="entry name" value="PROKAR_LIPOPROTEIN"/>
    <property type="match status" value="1"/>
</dbReference>
<organism evidence="3 4">
    <name type="scientific">Eiseniibacteriota bacterium</name>
    <dbReference type="NCBI Taxonomy" id="2212470"/>
    <lineage>
        <taxon>Bacteria</taxon>
        <taxon>Candidatus Eiseniibacteriota</taxon>
    </lineage>
</organism>
<dbReference type="SUPFAM" id="SSF51556">
    <property type="entry name" value="Metallo-dependent hydrolases"/>
    <property type="match status" value="1"/>
</dbReference>
<dbReference type="PANTHER" id="PTHR43135:SF3">
    <property type="entry name" value="ALPHA-D-RIBOSE 1-METHYLPHOSPHONATE 5-TRIPHOSPHATE DIPHOSPHATASE"/>
    <property type="match status" value="1"/>
</dbReference>
<feature type="domain" description="Amidohydrolase-related" evidence="2">
    <location>
        <begin position="335"/>
        <end position="410"/>
    </location>
</feature>
<dbReference type="SUPFAM" id="SSF51338">
    <property type="entry name" value="Composite domain of metallo-dependent hydrolases"/>
    <property type="match status" value="1"/>
</dbReference>
<keyword evidence="1" id="KW-0732">Signal</keyword>
<dbReference type="EMBL" id="JABDJR010000584">
    <property type="protein sequence ID" value="NNF07964.1"/>
    <property type="molecule type" value="Genomic_DNA"/>
</dbReference>
<dbReference type="InterPro" id="IPR006680">
    <property type="entry name" value="Amidohydro-rel"/>
</dbReference>
<dbReference type="InterPro" id="IPR011059">
    <property type="entry name" value="Metal-dep_hydrolase_composite"/>
</dbReference>
<dbReference type="Proteomes" id="UP000547674">
    <property type="component" value="Unassembled WGS sequence"/>
</dbReference>
<dbReference type="InterPro" id="IPR032466">
    <property type="entry name" value="Metal_Hydrolase"/>
</dbReference>
<protein>
    <submittedName>
        <fullName evidence="3">Amidohydrolase</fullName>
    </submittedName>
</protein>
<name>A0A7Y2E9Z1_UNCEI</name>
<keyword evidence="3" id="KW-0378">Hydrolase</keyword>
<dbReference type="AlphaFoldDB" id="A0A7Y2E9Z1"/>
<dbReference type="GO" id="GO:0016810">
    <property type="term" value="F:hydrolase activity, acting on carbon-nitrogen (but not peptide) bonds"/>
    <property type="evidence" value="ECO:0007669"/>
    <property type="project" value="InterPro"/>
</dbReference>
<dbReference type="Gene3D" id="3.20.20.140">
    <property type="entry name" value="Metal-dependent hydrolases"/>
    <property type="match status" value="1"/>
</dbReference>
<accession>A0A7Y2E9Z1</accession>
<feature type="chain" id="PRO_5030795074" evidence="1">
    <location>
        <begin position="26"/>
        <end position="504"/>
    </location>
</feature>
<comment type="caution">
    <text evidence="3">The sequence shown here is derived from an EMBL/GenBank/DDBJ whole genome shotgun (WGS) entry which is preliminary data.</text>
</comment>
<dbReference type="InterPro" id="IPR051781">
    <property type="entry name" value="Metallo-dep_Hydrolase"/>
</dbReference>
<evidence type="ECO:0000313" key="3">
    <source>
        <dbReference type="EMBL" id="NNF07964.1"/>
    </source>
</evidence>
<feature type="signal peptide" evidence="1">
    <location>
        <begin position="1"/>
        <end position="25"/>
    </location>
</feature>
<proteinExistence type="predicted"/>
<dbReference type="CDD" id="cd01309">
    <property type="entry name" value="Met_dep_hydrolase_C"/>
    <property type="match status" value="1"/>
</dbReference>